<dbReference type="EMBL" id="QICC01000029">
    <property type="protein sequence ID" value="RNM41691.1"/>
    <property type="molecule type" value="Genomic_DNA"/>
</dbReference>
<reference evidence="4" key="2">
    <citation type="submission" date="2018-05" db="EMBL/GenBank/DDBJ databases">
        <title>Genome Sequencing of selected type strains of the family Eggerthellaceae.</title>
        <authorList>
            <person name="Danylec N."/>
            <person name="Stoll D.A."/>
            <person name="Doetsch A."/>
            <person name="Huch M."/>
        </authorList>
    </citation>
    <scope>NUCLEOTIDE SEQUENCE [LARGE SCALE GENOMIC DNA]</scope>
    <source>
        <strain evidence="4">DSM 16107</strain>
    </source>
</reference>
<dbReference type="EMBL" id="PPTT01000023">
    <property type="protein sequence ID" value="RDB67626.1"/>
    <property type="molecule type" value="Genomic_DNA"/>
</dbReference>
<dbReference type="Proteomes" id="UP000270112">
    <property type="component" value="Unassembled WGS sequence"/>
</dbReference>
<evidence type="ECO:0000313" key="1">
    <source>
        <dbReference type="EMBL" id="RDB67626.1"/>
    </source>
</evidence>
<protein>
    <recommendedName>
        <fullName evidence="5">Preprotein translocase subunit YajC</fullName>
    </recommendedName>
</protein>
<reference evidence="1 3" key="1">
    <citation type="journal article" date="2018" name="Elife">
        <title>Discovery and characterization of a prevalent human gut bacterial enzyme sufficient for the inactivation of a family of plant toxins.</title>
        <authorList>
            <person name="Koppel N."/>
            <person name="Bisanz J.E."/>
            <person name="Pandelia M.E."/>
            <person name="Turnbaugh P.J."/>
            <person name="Balskus E.P."/>
        </authorList>
    </citation>
    <scope>NUCLEOTIDE SEQUENCE [LARGE SCALE GENOMIC DNA]</scope>
    <source>
        <strain evidence="1 3">DSM 16107</strain>
    </source>
</reference>
<name>A0A3N0IXG9_9ACTN</name>
<evidence type="ECO:0000313" key="2">
    <source>
        <dbReference type="EMBL" id="RNM41691.1"/>
    </source>
</evidence>
<evidence type="ECO:0000313" key="3">
    <source>
        <dbReference type="Proteomes" id="UP000253817"/>
    </source>
</evidence>
<dbReference type="Proteomes" id="UP000253817">
    <property type="component" value="Unassembled WGS sequence"/>
</dbReference>
<reference evidence="2" key="3">
    <citation type="journal article" date="2019" name="Microbiol. Resour. Announc.">
        <title>Draft Genome Sequences of Type Strains of Gordonibacter faecihominis, Paraeggerthella hongkongensis, Parvibacter caecicola,Slackia equolifaciens, Slackia faecicanis, and Slackia isoflavoniconvertens.</title>
        <authorList>
            <person name="Danylec N."/>
            <person name="Stoll D.A."/>
            <person name="Dotsch A."/>
            <person name="Huch M."/>
        </authorList>
    </citation>
    <scope>NUCLEOTIDE SEQUENCE</scope>
    <source>
        <strain evidence="2">DSM 16107</strain>
    </source>
</reference>
<keyword evidence="3" id="KW-1185">Reference proteome</keyword>
<comment type="caution">
    <text evidence="2">The sequence shown here is derived from an EMBL/GenBank/DDBJ whole genome shotgun (WGS) entry which is preliminary data.</text>
</comment>
<proteinExistence type="predicted"/>
<evidence type="ECO:0000313" key="4">
    <source>
        <dbReference type="Proteomes" id="UP000270112"/>
    </source>
</evidence>
<sequence length="108" mass="12093">MTEILLLVIAVTVVYIACKLPKDPARKKEEEQVASRKELMMAQRLPQLKGRLCEFTMKNLTTFNSGMTGKAAVVDVDDEWVLLSVTERKGAVTKVVRITSIDDVKELV</sequence>
<organism evidence="2 4">
    <name type="scientific">Eggerthella sinensis</name>
    <dbReference type="NCBI Taxonomy" id="242230"/>
    <lineage>
        <taxon>Bacteria</taxon>
        <taxon>Bacillati</taxon>
        <taxon>Actinomycetota</taxon>
        <taxon>Coriobacteriia</taxon>
        <taxon>Eggerthellales</taxon>
        <taxon>Eggerthellaceae</taxon>
        <taxon>Eggerthella</taxon>
    </lineage>
</organism>
<dbReference type="RefSeq" id="WP_114547068.1">
    <property type="nucleotide sequence ID" value="NZ_PPTT01000023.1"/>
</dbReference>
<evidence type="ECO:0008006" key="5">
    <source>
        <dbReference type="Google" id="ProtNLM"/>
    </source>
</evidence>
<dbReference type="AlphaFoldDB" id="A0A3N0IXG9"/>
<accession>A0A3N0IXG9</accession>
<gene>
    <name evidence="1" type="ORF">C1876_12585</name>
    <name evidence="2" type="ORF">DMP09_08450</name>
</gene>